<sequence length="160" mass="18533">MTQARSLQISLVDTPYYHCVARCVRRAFLCGVDDFSGRNYEHRRQWIVDKLKRLSSIFAIDICAYAVMSNHYHVVLRVDEDTAGHWEDADVIERWTTLFSTPVLIQRYLKGETTTAAEQRGPEQRGQVLSIDIYYPNKGVKSCLLIFTIFRISTYEGVFT</sequence>
<dbReference type="HOGENOM" id="CLU_1650349_0_0_6"/>
<gene>
    <name evidence="1" type="ordered locus">Nhal_0123</name>
</gene>
<evidence type="ECO:0000313" key="1">
    <source>
        <dbReference type="EMBL" id="ADE13342.1"/>
    </source>
</evidence>
<name>D5C4R9_NITHN</name>
<dbReference type="Proteomes" id="UP000001844">
    <property type="component" value="Chromosome"/>
</dbReference>
<accession>D5C4R9</accession>
<dbReference type="GO" id="GO:0006313">
    <property type="term" value="P:DNA transposition"/>
    <property type="evidence" value="ECO:0007669"/>
    <property type="project" value="InterPro"/>
</dbReference>
<protein>
    <recommendedName>
        <fullName evidence="3">Transposase IS200-like domain-containing protein</fullName>
    </recommendedName>
</protein>
<reference evidence="2" key="1">
    <citation type="submission" date="2010-04" db="EMBL/GenBank/DDBJ databases">
        <title>Complete genome sequence of Nitrosococcus halophilus Nc4, a salt-adapted, aerobic obligate ammonia-oxidizing sulfur purple bacterium.</title>
        <authorList>
            <consortium name="US DOE Joint Genome Institute"/>
            <person name="Campbell M.A."/>
            <person name="Malfatti S.A."/>
            <person name="Chain P.S.G."/>
            <person name="Heidelberg J.F."/>
            <person name="Ward B.B."/>
            <person name="Klotz M.G."/>
        </authorList>
    </citation>
    <scope>NUCLEOTIDE SEQUENCE [LARGE SCALE GENOMIC DNA]</scope>
    <source>
        <strain evidence="2">Nc4</strain>
    </source>
</reference>
<evidence type="ECO:0000313" key="2">
    <source>
        <dbReference type="Proteomes" id="UP000001844"/>
    </source>
</evidence>
<dbReference type="Gene3D" id="3.30.70.1290">
    <property type="entry name" value="Transposase IS200-like"/>
    <property type="match status" value="1"/>
</dbReference>
<dbReference type="eggNOG" id="COG1943">
    <property type="taxonomic scope" value="Bacteria"/>
</dbReference>
<dbReference type="KEGG" id="nhl:Nhal_0123"/>
<dbReference type="InterPro" id="IPR036515">
    <property type="entry name" value="Transposase_17_sf"/>
</dbReference>
<dbReference type="GO" id="GO:0003677">
    <property type="term" value="F:DNA binding"/>
    <property type="evidence" value="ECO:0007669"/>
    <property type="project" value="InterPro"/>
</dbReference>
<organism evidence="1 2">
    <name type="scientific">Nitrosococcus halophilus (strain Nc4)</name>
    <dbReference type="NCBI Taxonomy" id="472759"/>
    <lineage>
        <taxon>Bacteria</taxon>
        <taxon>Pseudomonadati</taxon>
        <taxon>Pseudomonadota</taxon>
        <taxon>Gammaproteobacteria</taxon>
        <taxon>Chromatiales</taxon>
        <taxon>Chromatiaceae</taxon>
        <taxon>Nitrosococcus</taxon>
    </lineage>
</organism>
<dbReference type="EMBL" id="CP001798">
    <property type="protein sequence ID" value="ADE13342.1"/>
    <property type="molecule type" value="Genomic_DNA"/>
</dbReference>
<proteinExistence type="predicted"/>
<dbReference type="SUPFAM" id="SSF143422">
    <property type="entry name" value="Transposase IS200-like"/>
    <property type="match status" value="1"/>
</dbReference>
<dbReference type="PANTHER" id="PTHR34322">
    <property type="entry name" value="TRANSPOSASE, Y1_TNP DOMAIN-CONTAINING"/>
    <property type="match status" value="1"/>
</dbReference>
<dbReference type="STRING" id="472759.Nhal_0123"/>
<dbReference type="GO" id="GO:0004803">
    <property type="term" value="F:transposase activity"/>
    <property type="evidence" value="ECO:0007669"/>
    <property type="project" value="InterPro"/>
</dbReference>
<dbReference type="AlphaFoldDB" id="D5C4R9"/>
<keyword evidence="2" id="KW-1185">Reference proteome</keyword>
<dbReference type="RefSeq" id="WP_013031238.1">
    <property type="nucleotide sequence ID" value="NC_013960.1"/>
</dbReference>
<dbReference type="PANTHER" id="PTHR34322:SF2">
    <property type="entry name" value="TRANSPOSASE IS200-LIKE DOMAIN-CONTAINING PROTEIN"/>
    <property type="match status" value="1"/>
</dbReference>
<evidence type="ECO:0008006" key="3">
    <source>
        <dbReference type="Google" id="ProtNLM"/>
    </source>
</evidence>